<sequence length="51" mass="5831">MGQLINNFGFSPGPNLISLILDLKIFKLNSFKHNFTQFSPKTQMGKLPFYP</sequence>
<evidence type="ECO:0000313" key="2">
    <source>
        <dbReference type="Proteomes" id="UP000032142"/>
    </source>
</evidence>
<keyword evidence="2" id="KW-1185">Reference proteome</keyword>
<dbReference type="Proteomes" id="UP000032142">
    <property type="component" value="Unassembled WGS sequence"/>
</dbReference>
<reference evidence="2" key="1">
    <citation type="submission" date="2014-09" db="EMBL/GenBank/DDBJ databases">
        <authorList>
            <person name="Mudge J."/>
            <person name="Ramaraj T."/>
            <person name="Lindquist I.E."/>
            <person name="Bharti A.K."/>
            <person name="Sundararajan A."/>
            <person name="Cameron C.T."/>
            <person name="Woodward J.E."/>
            <person name="May G.D."/>
            <person name="Brubaker C."/>
            <person name="Broadhvest J."/>
            <person name="Wilkins T.A."/>
        </authorList>
    </citation>
    <scope>NUCLEOTIDE SEQUENCE</scope>
    <source>
        <strain evidence="2">cv. AKA8401</strain>
    </source>
</reference>
<protein>
    <submittedName>
        <fullName evidence="1">Uncharacterized protein</fullName>
    </submittedName>
</protein>
<dbReference type="AlphaFoldDB" id="A0A0B0P9N3"/>
<evidence type="ECO:0000313" key="1">
    <source>
        <dbReference type="EMBL" id="KHG21617.1"/>
    </source>
</evidence>
<gene>
    <name evidence="1" type="ORF">F383_26759</name>
</gene>
<proteinExistence type="predicted"/>
<name>A0A0B0P9N3_GOSAR</name>
<organism evidence="1 2">
    <name type="scientific">Gossypium arboreum</name>
    <name type="common">Tree cotton</name>
    <name type="synonym">Gossypium nanking</name>
    <dbReference type="NCBI Taxonomy" id="29729"/>
    <lineage>
        <taxon>Eukaryota</taxon>
        <taxon>Viridiplantae</taxon>
        <taxon>Streptophyta</taxon>
        <taxon>Embryophyta</taxon>
        <taxon>Tracheophyta</taxon>
        <taxon>Spermatophyta</taxon>
        <taxon>Magnoliopsida</taxon>
        <taxon>eudicotyledons</taxon>
        <taxon>Gunneridae</taxon>
        <taxon>Pentapetalae</taxon>
        <taxon>rosids</taxon>
        <taxon>malvids</taxon>
        <taxon>Malvales</taxon>
        <taxon>Malvaceae</taxon>
        <taxon>Malvoideae</taxon>
        <taxon>Gossypium</taxon>
    </lineage>
</organism>
<accession>A0A0B0P9N3</accession>
<dbReference type="EMBL" id="KN419097">
    <property type="protein sequence ID" value="KHG21617.1"/>
    <property type="molecule type" value="Genomic_DNA"/>
</dbReference>